<proteinExistence type="predicted"/>
<evidence type="ECO:0000313" key="2">
    <source>
        <dbReference type="Proteomes" id="UP000257200"/>
    </source>
</evidence>
<dbReference type="InParanoid" id="A0A3Q1G9N5"/>
<sequence>MVLVLLDLTAAFDTVDIRSSSYKTVSGVNGPLVILDQVKVRLKIIQILFIYLSAA</sequence>
<name>A0A3Q1G9N5_9TELE</name>
<evidence type="ECO:0000313" key="1">
    <source>
        <dbReference type="Ensembl" id="ENSAPOP00000024372.1"/>
    </source>
</evidence>
<dbReference type="Ensembl" id="ENSAPOT00000008917.1">
    <property type="protein sequence ID" value="ENSAPOP00000024372.1"/>
    <property type="gene ID" value="ENSAPOG00000006751.1"/>
</dbReference>
<reference evidence="1" key="2">
    <citation type="submission" date="2025-09" db="UniProtKB">
        <authorList>
            <consortium name="Ensembl"/>
        </authorList>
    </citation>
    <scope>IDENTIFICATION</scope>
</reference>
<organism evidence="1 2">
    <name type="scientific">Acanthochromis polyacanthus</name>
    <name type="common">spiny chromis</name>
    <dbReference type="NCBI Taxonomy" id="80966"/>
    <lineage>
        <taxon>Eukaryota</taxon>
        <taxon>Metazoa</taxon>
        <taxon>Chordata</taxon>
        <taxon>Craniata</taxon>
        <taxon>Vertebrata</taxon>
        <taxon>Euteleostomi</taxon>
        <taxon>Actinopterygii</taxon>
        <taxon>Neopterygii</taxon>
        <taxon>Teleostei</taxon>
        <taxon>Neoteleostei</taxon>
        <taxon>Acanthomorphata</taxon>
        <taxon>Ovalentaria</taxon>
        <taxon>Pomacentridae</taxon>
        <taxon>Acanthochromis</taxon>
    </lineage>
</organism>
<reference evidence="1" key="1">
    <citation type="submission" date="2025-08" db="UniProtKB">
        <authorList>
            <consortium name="Ensembl"/>
        </authorList>
    </citation>
    <scope>IDENTIFICATION</scope>
</reference>
<dbReference type="Proteomes" id="UP000257200">
    <property type="component" value="Unplaced"/>
</dbReference>
<protein>
    <submittedName>
        <fullName evidence="1">Uncharacterized protein</fullName>
    </submittedName>
</protein>
<keyword evidence="2" id="KW-1185">Reference proteome</keyword>
<accession>A0A3Q1G9N5</accession>
<dbReference type="AlphaFoldDB" id="A0A3Q1G9N5"/>